<dbReference type="EMBL" id="JAPDGR010000940">
    <property type="protein sequence ID" value="KAJ2986484.1"/>
    <property type="molecule type" value="Genomic_DNA"/>
</dbReference>
<name>A0ACC1P4W4_9PEZI</name>
<keyword evidence="2" id="KW-1185">Reference proteome</keyword>
<evidence type="ECO:0000313" key="1">
    <source>
        <dbReference type="EMBL" id="KAJ2986484.1"/>
    </source>
</evidence>
<reference evidence="1" key="1">
    <citation type="submission" date="2022-10" db="EMBL/GenBank/DDBJ databases">
        <title>Genome Sequence of Xylaria curta.</title>
        <authorList>
            <person name="Buettner E."/>
        </authorList>
    </citation>
    <scope>NUCLEOTIDE SEQUENCE</scope>
    <source>
        <strain evidence="1">Babe10</strain>
    </source>
</reference>
<dbReference type="Proteomes" id="UP001143856">
    <property type="component" value="Unassembled WGS sequence"/>
</dbReference>
<comment type="caution">
    <text evidence="1">The sequence shown here is derived from an EMBL/GenBank/DDBJ whole genome shotgun (WGS) entry which is preliminary data.</text>
</comment>
<sequence>MRFPTLIVALACHAASSLAAPPPDRHVLHEKRDGEPHLWEKRRRASQNQVLPIRIGLRQRNLENAESYVYEVSDPTSPNFGKHWSAEQVANTFAPAPEAKNAVLKWLVNAGIDRKRISLSKGHNWVQFDGTVKEAEQLFATEYWHYQHLENGGHRLAVDAYSLPGNVQKHIDFVMPTVQLDGLKPVANTNHGRDALAIIPQGASLGSLPCGSLITIDCLRKLYKFPKGSSAVAGNEIGIAEWADYLYEPDLPIYFKNFTNPEIPTDTRPEFIAIDGGLRANLSTVAQGSGVEAALDVQAAYSIIHPQKVRYYQVGDGINVDSVGTFNIFLDALDESYCTYEGGDQPYVDPAYPDPNDNGNGYQGPLQCGGAPKSNVISVSYGQIEGALPYFYQVRQCHEWMKLGLQGVSVIYASGDSGVANRYNSGYPNSCLNADNLFVDNNGTRYSPSFPVNCPYITSVGATTLIGNDTDSGERAVSRPGTGPANAYYSGGGFSNIFPVPSYQASAVQNFMKHYAPKYGPNVYNDTGKARGFPDVAAIGLNVATVWNGSTYGVGGTSASAPIFAGIVTLLNEARIKIGKGPIGFLNPTLYKHPEAFNDITIGDNPGCGTGGFNATPGWDPVTGLGSPNYEKLLPIFLRLP</sequence>
<proteinExistence type="predicted"/>
<organism evidence="1 2">
    <name type="scientific">Xylaria curta</name>
    <dbReference type="NCBI Taxonomy" id="42375"/>
    <lineage>
        <taxon>Eukaryota</taxon>
        <taxon>Fungi</taxon>
        <taxon>Dikarya</taxon>
        <taxon>Ascomycota</taxon>
        <taxon>Pezizomycotina</taxon>
        <taxon>Sordariomycetes</taxon>
        <taxon>Xylariomycetidae</taxon>
        <taxon>Xylariales</taxon>
        <taxon>Xylariaceae</taxon>
        <taxon>Xylaria</taxon>
    </lineage>
</organism>
<protein>
    <submittedName>
        <fullName evidence="1">Uncharacterized protein</fullName>
    </submittedName>
</protein>
<gene>
    <name evidence="1" type="ORF">NUW58_g5008</name>
</gene>
<evidence type="ECO:0000313" key="2">
    <source>
        <dbReference type="Proteomes" id="UP001143856"/>
    </source>
</evidence>
<accession>A0ACC1P4W4</accession>